<evidence type="ECO:0000259" key="5">
    <source>
        <dbReference type="PROSITE" id="PS51755"/>
    </source>
</evidence>
<evidence type="ECO:0000313" key="6">
    <source>
        <dbReference type="EMBL" id="MES0833040.1"/>
    </source>
</evidence>
<comment type="caution">
    <text evidence="6">The sequence shown here is derived from an EMBL/GenBank/DDBJ whole genome shotgun (WGS) entry which is preliminary data.</text>
</comment>
<dbReference type="Pfam" id="PF03704">
    <property type="entry name" value="BTAD"/>
    <property type="match status" value="1"/>
</dbReference>
<sequence>MRFGVLGPLAVWTDDGGPVRIGDAKVRALLASLLLARGRPVPADRLVRDLWGDRPPARPSAVLQARVSQLRGDLERAEPGARALVRHRAPGYLLEADDLDAARFEDLVRRAGTAADPRGRADLLTRALGLWRGPVLSEFSDAEPALSAAARWEELRVTAVEERALARLELGEHPALVAELAEEAARHPYRERLHAAHIRALYGAGRQGEALAAHERLRARLADELGIDPGPELAALHRAVLAQDPSLDPARGPADAPEPSPAPDPGPRRPGPPGTGLPPVPVGDLVGRDVQLRALRPLVADRRLVTLTGPGGVGKTRLALAVAAQDPADTVRFVELAGLAPDGDPVPALAAVLGVRDDGAGPGLLDRVAELLRGGGPLLVLDNCEHVVAPVADAVSRLLRSAPGLRILATSRVPLDVTGEHLFAVPPLDVPGPGADTPEALAGSGAVRLFTARAEAAVAGFALDADTAPAVATVCRRLDGIPLALELAATRLRHMRAADLAARLDDRFALLGVGRRDAPARQRTLRAVIDWSWEPLDAPERAVLSRLAVHADGCDLDTAEEVCSDGEGVPRARVLDLVGSLVDRSLVVAADRPGGTRYHLLESVAAYALERLEEAGEAGRTRARHAAHFADLAERADALLRGPEQGHWLERLDRESTNLRAALEFAVGEGDAHLAARLANALCWYRYLRGRTGEARDALDAALCAGAGPVAGAPSPDRTLRGGEARARAVVWRTALSAPGSEDDRSRRAAADEDLAGVGDPAERARLAWFSELTRWGLGDLDRATRRTEEALAASLEAGDRWCAAVCRVGLARTAFVQGSPAEALRLAAEGERVLRGLGDRWGVLHASDVLAQAAEALGDFGDAAARHTEGLRIAEELRLWRTVSLKLAGLGRIALLEGDLDRADTLHSRALSVAQEHSDAVAEQFADAGIALTARRRGDLDLAERSLRRRLAWNRRVDGRIGTAFILTQLGFVAEQRGDAAEALDLHRQGLGEAERGGDPRAVALALEGLAGARSLAGEHGAAAELLDRARALRDGVGMPLPPAERWDVDRITERIRAGSRAG</sequence>
<dbReference type="InterPro" id="IPR001867">
    <property type="entry name" value="OmpR/PhoB-type_DNA-bd"/>
</dbReference>
<evidence type="ECO:0000256" key="4">
    <source>
        <dbReference type="SAM" id="MobiDB-lite"/>
    </source>
</evidence>
<dbReference type="Proteomes" id="UP001432401">
    <property type="component" value="Unassembled WGS sequence"/>
</dbReference>
<dbReference type="SUPFAM" id="SSF46894">
    <property type="entry name" value="C-terminal effector domain of the bipartite response regulators"/>
    <property type="match status" value="1"/>
</dbReference>
<dbReference type="SMART" id="SM00862">
    <property type="entry name" value="Trans_reg_C"/>
    <property type="match status" value="1"/>
</dbReference>
<keyword evidence="7" id="KW-1185">Reference proteome</keyword>
<dbReference type="SUPFAM" id="SSF48452">
    <property type="entry name" value="TPR-like"/>
    <property type="match status" value="3"/>
</dbReference>
<organism evidence="6 7">
    <name type="scientific">Nocardiopsis tropica</name>
    <dbReference type="NCBI Taxonomy" id="109330"/>
    <lineage>
        <taxon>Bacteria</taxon>
        <taxon>Bacillati</taxon>
        <taxon>Actinomycetota</taxon>
        <taxon>Actinomycetes</taxon>
        <taxon>Streptosporangiales</taxon>
        <taxon>Nocardiopsidaceae</taxon>
        <taxon>Nocardiopsis</taxon>
    </lineage>
</organism>
<dbReference type="RefSeq" id="WP_352982688.1">
    <property type="nucleotide sequence ID" value="NZ_JBEQNA010000001.1"/>
</dbReference>
<dbReference type="InterPro" id="IPR005158">
    <property type="entry name" value="BTAD"/>
</dbReference>
<dbReference type="InterPro" id="IPR049945">
    <property type="entry name" value="AAA_22"/>
</dbReference>
<dbReference type="Gene3D" id="3.40.50.300">
    <property type="entry name" value="P-loop containing nucleotide triphosphate hydrolases"/>
    <property type="match status" value="1"/>
</dbReference>
<dbReference type="PANTHER" id="PTHR47691">
    <property type="entry name" value="REGULATOR-RELATED"/>
    <property type="match status" value="1"/>
</dbReference>
<dbReference type="PRINTS" id="PR00364">
    <property type="entry name" value="DISEASERSIST"/>
</dbReference>
<reference evidence="6 7" key="1">
    <citation type="submission" date="2024-06" db="EMBL/GenBank/DDBJ databases">
        <authorList>
            <person name="Bataeva Y.V."/>
            <person name="Grigorian L.N."/>
            <person name="Solomentsev V.I."/>
        </authorList>
    </citation>
    <scope>NUCLEOTIDE SEQUENCE [LARGE SCALE GENOMIC DNA]</scope>
    <source>
        <strain evidence="7">SCPM-O-B-12605 (RCAM04882)</strain>
    </source>
</reference>
<evidence type="ECO:0000256" key="2">
    <source>
        <dbReference type="ARBA" id="ARBA00023125"/>
    </source>
</evidence>
<protein>
    <submittedName>
        <fullName evidence="6">BTAD domain-containing putative transcriptional regulator</fullName>
    </submittedName>
</protein>
<gene>
    <name evidence="6" type="ORF">ABUK86_04595</name>
</gene>
<proteinExistence type="inferred from homology"/>
<dbReference type="EMBL" id="JBEQNB010000002">
    <property type="protein sequence ID" value="MES0833040.1"/>
    <property type="molecule type" value="Genomic_DNA"/>
</dbReference>
<dbReference type="CDD" id="cd15831">
    <property type="entry name" value="BTAD"/>
    <property type="match status" value="1"/>
</dbReference>
<feature type="domain" description="OmpR/PhoB-type" evidence="5">
    <location>
        <begin position="1"/>
        <end position="96"/>
    </location>
</feature>
<dbReference type="Pfam" id="PF25872">
    <property type="entry name" value="HTH_77"/>
    <property type="match status" value="1"/>
</dbReference>
<dbReference type="InterPro" id="IPR027417">
    <property type="entry name" value="P-loop_NTPase"/>
</dbReference>
<dbReference type="PROSITE" id="PS51755">
    <property type="entry name" value="OMPR_PHOB"/>
    <property type="match status" value="1"/>
</dbReference>
<dbReference type="InterPro" id="IPR036388">
    <property type="entry name" value="WH-like_DNA-bd_sf"/>
</dbReference>
<feature type="DNA-binding region" description="OmpR/PhoB-type" evidence="3">
    <location>
        <begin position="1"/>
        <end position="96"/>
    </location>
</feature>
<accession>A0ABV1ZQW9</accession>
<dbReference type="PANTHER" id="PTHR47691:SF3">
    <property type="entry name" value="HTH-TYPE TRANSCRIPTIONAL REGULATOR RV0890C-RELATED"/>
    <property type="match status" value="1"/>
</dbReference>
<dbReference type="SMART" id="SM01043">
    <property type="entry name" value="BTAD"/>
    <property type="match status" value="1"/>
</dbReference>
<feature type="region of interest" description="Disordered" evidence="4">
    <location>
        <begin position="245"/>
        <end position="283"/>
    </location>
</feature>
<dbReference type="Pfam" id="PF00486">
    <property type="entry name" value="Trans_reg_C"/>
    <property type="match status" value="1"/>
</dbReference>
<evidence type="ECO:0000256" key="3">
    <source>
        <dbReference type="PROSITE-ProRule" id="PRU01091"/>
    </source>
</evidence>
<feature type="compositionally biased region" description="Pro residues" evidence="4">
    <location>
        <begin position="256"/>
        <end position="281"/>
    </location>
</feature>
<dbReference type="InterPro" id="IPR016032">
    <property type="entry name" value="Sig_transdc_resp-reg_C-effctor"/>
</dbReference>
<dbReference type="InterPro" id="IPR058852">
    <property type="entry name" value="HTH_77"/>
</dbReference>
<comment type="similarity">
    <text evidence="1">Belongs to the AfsR/DnrI/RedD regulatory family.</text>
</comment>
<dbReference type="InterPro" id="IPR011990">
    <property type="entry name" value="TPR-like_helical_dom_sf"/>
</dbReference>
<keyword evidence="2 3" id="KW-0238">DNA-binding</keyword>
<name>A0ABV1ZQW9_9ACTN</name>
<evidence type="ECO:0000256" key="1">
    <source>
        <dbReference type="ARBA" id="ARBA00005820"/>
    </source>
</evidence>
<dbReference type="Pfam" id="PF13401">
    <property type="entry name" value="AAA_22"/>
    <property type="match status" value="1"/>
</dbReference>
<dbReference type="SUPFAM" id="SSF52540">
    <property type="entry name" value="P-loop containing nucleoside triphosphate hydrolases"/>
    <property type="match status" value="1"/>
</dbReference>
<dbReference type="Gene3D" id="1.25.40.10">
    <property type="entry name" value="Tetratricopeptide repeat domain"/>
    <property type="match status" value="3"/>
</dbReference>
<dbReference type="Gene3D" id="1.10.10.10">
    <property type="entry name" value="Winged helix-like DNA-binding domain superfamily/Winged helix DNA-binding domain"/>
    <property type="match status" value="1"/>
</dbReference>
<evidence type="ECO:0000313" key="7">
    <source>
        <dbReference type="Proteomes" id="UP001432401"/>
    </source>
</evidence>